<dbReference type="EMBL" id="JABCQH010000007">
    <property type="protein sequence ID" value="MBF0888901.1"/>
    <property type="molecule type" value="Genomic_DNA"/>
</dbReference>
<protein>
    <submittedName>
        <fullName evidence="1">Uncharacterized protein</fullName>
    </submittedName>
</protein>
<gene>
    <name evidence="1" type="ORF">HKD19_10105</name>
</gene>
<evidence type="ECO:0000313" key="2">
    <source>
        <dbReference type="Proteomes" id="UP000662701"/>
    </source>
</evidence>
<reference evidence="1 2" key="2">
    <citation type="submission" date="2020-11" db="EMBL/GenBank/DDBJ databases">
        <title>Description of novel Gluconobacter species.</title>
        <authorList>
            <person name="Cleenwerck I."/>
            <person name="Cnockaert M."/>
            <person name="Borremans W."/>
            <person name="Wieme A.D."/>
            <person name="De Vuyst L."/>
            <person name="Vandamme P."/>
        </authorList>
    </citation>
    <scope>NUCLEOTIDE SEQUENCE [LARGE SCALE GENOMIC DNA]</scope>
    <source>
        <strain evidence="1 2">LMG 1745</strain>
    </source>
</reference>
<reference evidence="2" key="1">
    <citation type="submission" date="2020-04" db="EMBL/GenBank/DDBJ databases">
        <title>Description of novel Gluconacetobacter.</title>
        <authorList>
            <person name="Sombolestani A."/>
        </authorList>
    </citation>
    <scope>NUCLEOTIDE SEQUENCE [LARGE SCALE GENOMIC DNA]</scope>
    <source>
        <strain evidence="2">LMG 1745</strain>
    </source>
</reference>
<name>A0ABR9YWI1_9PROT</name>
<organism evidence="1 2">
    <name type="scientific">Gluconobacter cadivus</name>
    <dbReference type="NCBI Taxonomy" id="2728101"/>
    <lineage>
        <taxon>Bacteria</taxon>
        <taxon>Pseudomonadati</taxon>
        <taxon>Pseudomonadota</taxon>
        <taxon>Alphaproteobacteria</taxon>
        <taxon>Acetobacterales</taxon>
        <taxon>Acetobacteraceae</taxon>
        <taxon>Gluconobacter</taxon>
    </lineage>
</organism>
<dbReference type="RefSeq" id="WP_194262703.1">
    <property type="nucleotide sequence ID" value="NZ_JABCQH010000007.1"/>
</dbReference>
<keyword evidence="2" id="KW-1185">Reference proteome</keyword>
<dbReference type="Proteomes" id="UP000662701">
    <property type="component" value="Unassembled WGS sequence"/>
</dbReference>
<evidence type="ECO:0000313" key="1">
    <source>
        <dbReference type="EMBL" id="MBF0888901.1"/>
    </source>
</evidence>
<comment type="caution">
    <text evidence="1">The sequence shown here is derived from an EMBL/GenBank/DDBJ whole genome shotgun (WGS) entry which is preliminary data.</text>
</comment>
<proteinExistence type="predicted"/>
<accession>A0ABR9YWI1</accession>
<sequence length="341" mass="39641">MIFSFEFEFSGKEGDDVLHHTICTMLHSHREGIIYFFLRKPQIEWIISNVLLSNINRAMIDSMYLSSSESFSLFNEARYRASIYEDARMYIDENGIFQIGMKNDKFQSIISKPILVVENALTDGEVLEIIFRDSSIPSGKVNYCFQKLGGGGSQVDEVAAQQEKSGGIVLKIKDTDEKYPKKETINRYIVGNIYGFNLPCHEIENTMSEEVIEKIVYDDKIETQIKTIDMLKDIKMKEKKSEKPYFLYFDLKNGIKKSDLNSMVDKRQSSWILGKLSLHTDVSMDFEYVGFGEKICKRLIENHEAIKLYSRNMREPVWEAFLKDFFSDISWIVLSSRKKRT</sequence>